<evidence type="ECO:0000313" key="2">
    <source>
        <dbReference type="EMBL" id="KAL3401470.1"/>
    </source>
</evidence>
<sequence>MVRDRKSDVPEASEIGLDEVVTDLEGIKIPGSIQVIGVKRLNRKDRSQQPEASNTSNQWVPTKSIVCTFEGQNLPETVYVWGVSAIVKPYVQRVMQCYTEKKLSKRTTKVHFVVAQFNANKANHVSVSAKCPKIIEQKKINTLMAYRNLSFFEAKALVSSSRNKTDNLSDNNLSNMDQFPKLKQTPISSMYNEQSYASTIATATPDSDSNDSNGKSSSEGASTNNTSIQHVMKQTYTNKSKQQPQQQYPQQHQ</sequence>
<feature type="compositionally biased region" description="Polar residues" evidence="1">
    <location>
        <begin position="219"/>
        <end position="241"/>
    </location>
</feature>
<dbReference type="EMBL" id="JBJJXI010000045">
    <property type="protein sequence ID" value="KAL3401470.1"/>
    <property type="molecule type" value="Genomic_DNA"/>
</dbReference>
<feature type="compositionally biased region" description="Low complexity" evidence="1">
    <location>
        <begin position="242"/>
        <end position="253"/>
    </location>
</feature>
<accession>A0ABD2X868</accession>
<keyword evidence="3" id="KW-1185">Reference proteome</keyword>
<gene>
    <name evidence="2" type="ORF">TKK_005307</name>
</gene>
<dbReference type="Proteomes" id="UP001627154">
    <property type="component" value="Unassembled WGS sequence"/>
</dbReference>
<feature type="compositionally biased region" description="Low complexity" evidence="1">
    <location>
        <begin position="206"/>
        <end position="218"/>
    </location>
</feature>
<comment type="caution">
    <text evidence="2">The sequence shown here is derived from an EMBL/GenBank/DDBJ whole genome shotgun (WGS) entry which is preliminary data.</text>
</comment>
<dbReference type="AlphaFoldDB" id="A0ABD2X868"/>
<protein>
    <submittedName>
        <fullName evidence="2">Uncharacterized protein</fullName>
    </submittedName>
</protein>
<name>A0ABD2X868_9HYME</name>
<evidence type="ECO:0000313" key="3">
    <source>
        <dbReference type="Proteomes" id="UP001627154"/>
    </source>
</evidence>
<proteinExistence type="predicted"/>
<reference evidence="2 3" key="1">
    <citation type="journal article" date="2024" name="bioRxiv">
        <title>A reference genome for Trichogramma kaykai: A tiny desert-dwelling parasitoid wasp with competing sex-ratio distorters.</title>
        <authorList>
            <person name="Culotta J."/>
            <person name="Lindsey A.R."/>
        </authorList>
    </citation>
    <scope>NUCLEOTIDE SEQUENCE [LARGE SCALE GENOMIC DNA]</scope>
    <source>
        <strain evidence="2 3">KSX58</strain>
    </source>
</reference>
<organism evidence="2 3">
    <name type="scientific">Trichogramma kaykai</name>
    <dbReference type="NCBI Taxonomy" id="54128"/>
    <lineage>
        <taxon>Eukaryota</taxon>
        <taxon>Metazoa</taxon>
        <taxon>Ecdysozoa</taxon>
        <taxon>Arthropoda</taxon>
        <taxon>Hexapoda</taxon>
        <taxon>Insecta</taxon>
        <taxon>Pterygota</taxon>
        <taxon>Neoptera</taxon>
        <taxon>Endopterygota</taxon>
        <taxon>Hymenoptera</taxon>
        <taxon>Apocrita</taxon>
        <taxon>Proctotrupomorpha</taxon>
        <taxon>Chalcidoidea</taxon>
        <taxon>Trichogrammatidae</taxon>
        <taxon>Trichogramma</taxon>
    </lineage>
</organism>
<evidence type="ECO:0000256" key="1">
    <source>
        <dbReference type="SAM" id="MobiDB-lite"/>
    </source>
</evidence>
<feature type="region of interest" description="Disordered" evidence="1">
    <location>
        <begin position="201"/>
        <end position="253"/>
    </location>
</feature>